<dbReference type="NCBIfam" id="NF033641">
    <property type="entry name" value="antiterm_LoaP"/>
    <property type="match status" value="1"/>
</dbReference>
<dbReference type="SMART" id="SM00739">
    <property type="entry name" value="KOW"/>
    <property type="match status" value="1"/>
</dbReference>
<dbReference type="GO" id="GO:0006354">
    <property type="term" value="P:DNA-templated transcription elongation"/>
    <property type="evidence" value="ECO:0007669"/>
    <property type="project" value="InterPro"/>
</dbReference>
<dbReference type="InterPro" id="IPR043425">
    <property type="entry name" value="NusG-like"/>
</dbReference>
<dbReference type="InterPro" id="IPR008991">
    <property type="entry name" value="Translation_prot_SH3-like_sf"/>
</dbReference>
<comment type="caution">
    <text evidence="5">The sequence shown here is derived from an EMBL/GenBank/DDBJ whole genome shotgun (WGS) entry which is preliminary data.</text>
</comment>
<dbReference type="PANTHER" id="PTHR30265">
    <property type="entry name" value="RHO-INTERACTING TRANSCRIPTION TERMINATION FACTOR NUSG"/>
    <property type="match status" value="1"/>
</dbReference>
<dbReference type="GO" id="GO:0031564">
    <property type="term" value="P:transcription antitermination"/>
    <property type="evidence" value="ECO:0007669"/>
    <property type="project" value="UniProtKB-KW"/>
</dbReference>
<dbReference type="InterPro" id="IPR014722">
    <property type="entry name" value="Rib_uL2_dom2"/>
</dbReference>
<name>A0A1Y3U9I2_9ACTN</name>
<dbReference type="Pfam" id="PF02357">
    <property type="entry name" value="NusG"/>
    <property type="match status" value="1"/>
</dbReference>
<dbReference type="PANTHER" id="PTHR30265:SF4">
    <property type="entry name" value="KOW MOTIF FAMILY PROTEIN, EXPRESSED"/>
    <property type="match status" value="1"/>
</dbReference>
<evidence type="ECO:0000259" key="4">
    <source>
        <dbReference type="SMART" id="SM00739"/>
    </source>
</evidence>
<dbReference type="Gene3D" id="3.30.70.940">
    <property type="entry name" value="NusG, N-terminal domain"/>
    <property type="match status" value="1"/>
</dbReference>
<keyword evidence="6" id="KW-1185">Reference proteome</keyword>
<dbReference type="eggNOG" id="COG0250">
    <property type="taxonomic scope" value="Bacteria"/>
</dbReference>
<dbReference type="Proteomes" id="UP000196560">
    <property type="component" value="Unassembled WGS sequence"/>
</dbReference>
<reference evidence="6" key="1">
    <citation type="submission" date="2017-04" db="EMBL/GenBank/DDBJ databases">
        <title>Function of individual gut microbiota members based on whole genome sequencing of pure cultures obtained from chicken caecum.</title>
        <authorList>
            <person name="Medvecky M."/>
            <person name="Cejkova D."/>
            <person name="Polansky O."/>
            <person name="Karasova D."/>
            <person name="Kubasova T."/>
            <person name="Cizek A."/>
            <person name="Rychlik I."/>
        </authorList>
    </citation>
    <scope>NUCLEOTIDE SEQUENCE [LARGE SCALE GENOMIC DNA]</scope>
    <source>
        <strain evidence="6">An70</strain>
    </source>
</reference>
<evidence type="ECO:0000256" key="1">
    <source>
        <dbReference type="ARBA" id="ARBA00022814"/>
    </source>
</evidence>
<evidence type="ECO:0000313" key="6">
    <source>
        <dbReference type="Proteomes" id="UP000196560"/>
    </source>
</evidence>
<dbReference type="SUPFAM" id="SSF50104">
    <property type="entry name" value="Translation proteins SH3-like domain"/>
    <property type="match status" value="1"/>
</dbReference>
<dbReference type="SUPFAM" id="SSF82679">
    <property type="entry name" value="N-utilization substance G protein NusG, N-terminal domain"/>
    <property type="match status" value="1"/>
</dbReference>
<dbReference type="Pfam" id="PF00467">
    <property type="entry name" value="KOW"/>
    <property type="match status" value="1"/>
</dbReference>
<keyword evidence="1" id="KW-0889">Transcription antitermination</keyword>
<dbReference type="CDD" id="cd06091">
    <property type="entry name" value="KOW_NusG"/>
    <property type="match status" value="1"/>
</dbReference>
<dbReference type="Gene3D" id="2.30.30.30">
    <property type="match status" value="1"/>
</dbReference>
<dbReference type="EMBL" id="NFHO01000003">
    <property type="protein sequence ID" value="OUN43848.1"/>
    <property type="molecule type" value="Genomic_DNA"/>
</dbReference>
<dbReference type="AlphaFoldDB" id="A0A1Y3U9I2"/>
<dbReference type="STRING" id="1118060.GCA_000311845_01171"/>
<evidence type="ECO:0000313" key="5">
    <source>
        <dbReference type="EMBL" id="OUN43848.1"/>
    </source>
</evidence>
<dbReference type="InterPro" id="IPR047663">
    <property type="entry name" value="Transcription_antiterm_LoaP"/>
</dbReference>
<accession>A0A1Y3U9I2</accession>
<proteinExistence type="predicted"/>
<dbReference type="InterPro" id="IPR006645">
    <property type="entry name" value="NGN-like_dom"/>
</dbReference>
<sequence>MQVATGRERQTVQLLERMLGSAPRAELFVPRYRYRKKIKGAWQFTEELLTPGYVYLRTSMLDIDELAQQVRRAPAFARVLAQDGKIIPLSADEERWLQALAGAGEGHVVEPSYGFIEGDQVVITEGPLVGFEAQIKKLDRHKRLAYVEVHLMGRTKLIKVGAEIVRKQG</sequence>
<gene>
    <name evidence="5" type="ORF">B5G21_02895</name>
</gene>
<organism evidence="5 6">
    <name type="scientific">Enorma massiliensis</name>
    <dbReference type="NCBI Taxonomy" id="1472761"/>
    <lineage>
        <taxon>Bacteria</taxon>
        <taxon>Bacillati</taxon>
        <taxon>Actinomycetota</taxon>
        <taxon>Coriobacteriia</taxon>
        <taxon>Coriobacteriales</taxon>
        <taxon>Coriobacteriaceae</taxon>
        <taxon>Enorma</taxon>
    </lineage>
</organism>
<keyword evidence="3" id="KW-0804">Transcription</keyword>
<dbReference type="InterPro" id="IPR036735">
    <property type="entry name" value="NGN_dom_sf"/>
</dbReference>
<protein>
    <recommendedName>
        <fullName evidence="4">KOW domain-containing protein</fullName>
    </recommendedName>
</protein>
<keyword evidence="2" id="KW-0805">Transcription regulation</keyword>
<dbReference type="InterPro" id="IPR005824">
    <property type="entry name" value="KOW"/>
</dbReference>
<evidence type="ECO:0000256" key="2">
    <source>
        <dbReference type="ARBA" id="ARBA00023015"/>
    </source>
</evidence>
<feature type="domain" description="KOW" evidence="4">
    <location>
        <begin position="114"/>
        <end position="141"/>
    </location>
</feature>
<evidence type="ECO:0000256" key="3">
    <source>
        <dbReference type="ARBA" id="ARBA00023163"/>
    </source>
</evidence>